<reference evidence="1 2" key="1">
    <citation type="journal article" date="2018" name="Nat. Ecol. Evol.">
        <title>Genomic signatures of mitonuclear coevolution across populations of Tigriopus californicus.</title>
        <authorList>
            <person name="Barreto F.S."/>
            <person name="Watson E.T."/>
            <person name="Lima T.G."/>
            <person name="Willett C.S."/>
            <person name="Edmands S."/>
            <person name="Li W."/>
            <person name="Burton R.S."/>
        </authorList>
    </citation>
    <scope>NUCLEOTIDE SEQUENCE [LARGE SCALE GENOMIC DNA]</scope>
    <source>
        <strain evidence="1 2">San Diego</strain>
    </source>
</reference>
<keyword evidence="2" id="KW-1185">Reference proteome</keyword>
<proteinExistence type="predicted"/>
<organism evidence="1 2">
    <name type="scientific">Tigriopus californicus</name>
    <name type="common">Marine copepod</name>
    <dbReference type="NCBI Taxonomy" id="6832"/>
    <lineage>
        <taxon>Eukaryota</taxon>
        <taxon>Metazoa</taxon>
        <taxon>Ecdysozoa</taxon>
        <taxon>Arthropoda</taxon>
        <taxon>Crustacea</taxon>
        <taxon>Multicrustacea</taxon>
        <taxon>Hexanauplia</taxon>
        <taxon>Copepoda</taxon>
        <taxon>Harpacticoida</taxon>
        <taxon>Harpacticidae</taxon>
        <taxon>Tigriopus</taxon>
    </lineage>
</organism>
<evidence type="ECO:0000313" key="2">
    <source>
        <dbReference type="Proteomes" id="UP000318571"/>
    </source>
</evidence>
<dbReference type="EMBL" id="VCGU01000010">
    <property type="protein sequence ID" value="TRY68217.1"/>
    <property type="molecule type" value="Genomic_DNA"/>
</dbReference>
<protein>
    <submittedName>
        <fullName evidence="1">Uncharacterized protein</fullName>
    </submittedName>
</protein>
<dbReference type="AlphaFoldDB" id="A0A553NS01"/>
<name>A0A553NS01_TIGCA</name>
<comment type="caution">
    <text evidence="1">The sequence shown here is derived from an EMBL/GenBank/DDBJ whole genome shotgun (WGS) entry which is preliminary data.</text>
</comment>
<gene>
    <name evidence="1" type="ORF">TCAL_16471</name>
</gene>
<sequence length="123" mass="13527">MSDKIRRRTMDNIQIPTTVICDVSGRRSSNSSLISGSTPPKSPIIFLEAPCSPGGQSAISNCSIELRRMISSPVKKVCTMDCVHCRKMSFQLLDESRSPFEYAYSAPCSRKSSGGHAIQFLNH</sequence>
<evidence type="ECO:0000313" key="1">
    <source>
        <dbReference type="EMBL" id="TRY68217.1"/>
    </source>
</evidence>
<accession>A0A553NS01</accession>
<dbReference type="Proteomes" id="UP000318571">
    <property type="component" value="Chromosome 1"/>
</dbReference>